<dbReference type="GO" id="GO:0004326">
    <property type="term" value="F:tetrahydrofolylpolyglutamate synthase activity"/>
    <property type="evidence" value="ECO:0007669"/>
    <property type="project" value="UniProtKB-EC"/>
</dbReference>
<evidence type="ECO:0000259" key="19">
    <source>
        <dbReference type="Pfam" id="PF02875"/>
    </source>
</evidence>
<dbReference type="GO" id="GO:0008841">
    <property type="term" value="F:dihydrofolate synthase activity"/>
    <property type="evidence" value="ECO:0007669"/>
    <property type="project" value="UniProtKB-EC"/>
</dbReference>
<organism evidence="21 22">
    <name type="scientific">Gordonia oryzae</name>
    <dbReference type="NCBI Taxonomy" id="2487349"/>
    <lineage>
        <taxon>Bacteria</taxon>
        <taxon>Bacillati</taxon>
        <taxon>Actinomycetota</taxon>
        <taxon>Actinomycetes</taxon>
        <taxon>Mycobacteriales</taxon>
        <taxon>Gordoniaceae</taxon>
        <taxon>Gordonia</taxon>
    </lineage>
</organism>
<feature type="domain" description="Mur ligase C-terminal" evidence="19">
    <location>
        <begin position="401"/>
        <end position="522"/>
    </location>
</feature>
<dbReference type="PANTHER" id="PTHR11136">
    <property type="entry name" value="FOLYLPOLYGLUTAMATE SYNTHASE-RELATED"/>
    <property type="match status" value="1"/>
</dbReference>
<dbReference type="OrthoDB" id="9809356at2"/>
<evidence type="ECO:0000256" key="7">
    <source>
        <dbReference type="ARBA" id="ARBA00013025"/>
    </source>
</evidence>
<dbReference type="GO" id="GO:0046872">
    <property type="term" value="F:metal ion binding"/>
    <property type="evidence" value="ECO:0007669"/>
    <property type="project" value="UniProtKB-KW"/>
</dbReference>
<comment type="subunit">
    <text evidence="5">Monomer.</text>
</comment>
<comment type="cofactor">
    <cofactor evidence="1">
        <name>Mg(2+)</name>
        <dbReference type="ChEBI" id="CHEBI:18420"/>
    </cofactor>
</comment>
<dbReference type="GO" id="GO:0005524">
    <property type="term" value="F:ATP binding"/>
    <property type="evidence" value="ECO:0007669"/>
    <property type="project" value="UniProtKB-KW"/>
</dbReference>
<dbReference type="FunFam" id="3.40.1190.10:FF:000004">
    <property type="entry name" value="Dihydrofolate synthase/folylpolyglutamate synthase"/>
    <property type="match status" value="1"/>
</dbReference>
<dbReference type="SUPFAM" id="SSF53623">
    <property type="entry name" value="MurD-like peptide ligases, catalytic domain"/>
    <property type="match status" value="1"/>
</dbReference>
<feature type="domain" description="Mur ligase central" evidence="20">
    <location>
        <begin position="134"/>
        <end position="373"/>
    </location>
</feature>
<evidence type="ECO:0000256" key="8">
    <source>
        <dbReference type="ARBA" id="ARBA00019357"/>
    </source>
</evidence>
<dbReference type="SUPFAM" id="SSF53244">
    <property type="entry name" value="MurD-like peptide ligases, peptide-binding domain"/>
    <property type="match status" value="1"/>
</dbReference>
<dbReference type="InterPro" id="IPR018109">
    <property type="entry name" value="Folylpolyglutamate_synth_CS"/>
</dbReference>
<dbReference type="AlphaFoldDB" id="A0A3N4GCH9"/>
<dbReference type="NCBIfam" id="TIGR01499">
    <property type="entry name" value="folC"/>
    <property type="match status" value="1"/>
</dbReference>
<dbReference type="InterPro" id="IPR036615">
    <property type="entry name" value="Mur_ligase_C_dom_sf"/>
</dbReference>
<keyword evidence="13" id="KW-0460">Magnesium</keyword>
<sequence length="545" mass="57253">MTGPHGSDPDRDDAAEGSDDEPIFTAADFAGWEDAGDIEPDDPLPDDLGPDDVSPDRMDLASLLTDDEETSADVRDRAPLTVGDSAADLAELAEVEADLDMRWPETKIEPSLTRIAALMDLLGSPQHAYPAIHVAGTNGKTSVTRMIDALLVALHRRTGRITSPHLQRVTERIAVDGQPISARAYIDTYRDLEPYITMVDDSSTAAEGPRMSKFEVLTAIAYAYFAEAPIDVAVVETGMGGRWDATNVVDGAVAVITPIAMDHADYLGDSLAAIAGEKAGIIKRAKDDLVVTDPVTVIAPQPPEVMEVLLCESVDKGTIVARQNSEFAVLDAVTAVGGQMLRIQGLGGVYEEIFLPLHGEHQAANAALALAAVEAFFGAGPDRQLDIDAVRAGFAAVSSPGRLERVRSAPSVFVDAAHNPHGAQALARALTDEFDFRRLVGVVGVLGDKDAEGVLAALEPVLDHVVVANNGSPRALDAEDLAEIAREVYGEDRVTVEPFLPDAVAAAIALAEESDGEPVSGAGVIITGSVVTAGAGRTLFGKEPA</sequence>
<evidence type="ECO:0000256" key="12">
    <source>
        <dbReference type="ARBA" id="ARBA00022840"/>
    </source>
</evidence>
<dbReference type="GO" id="GO:0046656">
    <property type="term" value="P:folic acid biosynthetic process"/>
    <property type="evidence" value="ECO:0007669"/>
    <property type="project" value="UniProtKB-KW"/>
</dbReference>
<evidence type="ECO:0000256" key="6">
    <source>
        <dbReference type="ARBA" id="ARBA00013023"/>
    </source>
</evidence>
<evidence type="ECO:0000313" key="22">
    <source>
        <dbReference type="Proteomes" id="UP000267536"/>
    </source>
</evidence>
<dbReference type="InterPro" id="IPR001645">
    <property type="entry name" value="Folylpolyglutamate_synth"/>
</dbReference>
<evidence type="ECO:0000256" key="14">
    <source>
        <dbReference type="ARBA" id="ARBA00022909"/>
    </source>
</evidence>
<evidence type="ECO:0000256" key="15">
    <source>
        <dbReference type="ARBA" id="ARBA00030592"/>
    </source>
</evidence>
<dbReference type="EC" id="6.3.2.17" evidence="7"/>
<dbReference type="InterPro" id="IPR036565">
    <property type="entry name" value="Mur-like_cat_sf"/>
</dbReference>
<comment type="caution">
    <text evidence="21">The sequence shown here is derived from an EMBL/GenBank/DDBJ whole genome shotgun (WGS) entry which is preliminary data.</text>
</comment>
<proteinExistence type="inferred from homology"/>
<dbReference type="Pfam" id="PF02875">
    <property type="entry name" value="Mur_ligase_C"/>
    <property type="match status" value="1"/>
</dbReference>
<keyword evidence="14" id="KW-0289">Folate biosynthesis</keyword>
<dbReference type="InterPro" id="IPR004101">
    <property type="entry name" value="Mur_ligase_C"/>
</dbReference>
<keyword evidence="22" id="KW-1185">Reference proteome</keyword>
<dbReference type="InterPro" id="IPR013221">
    <property type="entry name" value="Mur_ligase_cen"/>
</dbReference>
<evidence type="ECO:0000256" key="11">
    <source>
        <dbReference type="ARBA" id="ARBA00022741"/>
    </source>
</evidence>
<evidence type="ECO:0000256" key="10">
    <source>
        <dbReference type="ARBA" id="ARBA00022723"/>
    </source>
</evidence>
<evidence type="ECO:0000256" key="3">
    <source>
        <dbReference type="ARBA" id="ARBA00005150"/>
    </source>
</evidence>
<feature type="region of interest" description="Disordered" evidence="18">
    <location>
        <begin position="1"/>
        <end position="58"/>
    </location>
</feature>
<dbReference type="Proteomes" id="UP000267536">
    <property type="component" value="Unassembled WGS sequence"/>
</dbReference>
<evidence type="ECO:0000259" key="20">
    <source>
        <dbReference type="Pfam" id="PF08245"/>
    </source>
</evidence>
<evidence type="ECO:0000256" key="2">
    <source>
        <dbReference type="ARBA" id="ARBA00004799"/>
    </source>
</evidence>
<evidence type="ECO:0000256" key="13">
    <source>
        <dbReference type="ARBA" id="ARBA00022842"/>
    </source>
</evidence>
<dbReference type="Gene3D" id="3.90.190.20">
    <property type="entry name" value="Mur ligase, C-terminal domain"/>
    <property type="match status" value="1"/>
</dbReference>
<protein>
    <recommendedName>
        <fullName evidence="8">Dihydrofolate synthase/folylpolyglutamate synthase</fullName>
        <ecNumber evidence="6">6.3.2.12</ecNumber>
        <ecNumber evidence="7">6.3.2.17</ecNumber>
    </recommendedName>
    <alternativeName>
        <fullName evidence="15">Tetrahydrofolylpolyglutamate synthase</fullName>
    </alternativeName>
</protein>
<gene>
    <name evidence="21" type="ORF">EF294_16090</name>
</gene>
<comment type="pathway">
    <text evidence="2">Cofactor biosynthesis; tetrahydrofolate biosynthesis; 7,8-dihydrofolate from 2-amino-4-hydroxy-6-hydroxymethyl-7,8-dihydropteridine diphosphate and 4-aminobenzoate: step 2/2.</text>
</comment>
<comment type="pathway">
    <text evidence="3">Cofactor biosynthesis; tetrahydrofolylpolyglutamate biosynthesis.</text>
</comment>
<keyword evidence="10" id="KW-0479">Metal-binding</keyword>
<keyword evidence="11" id="KW-0547">Nucleotide-binding</keyword>
<evidence type="ECO:0000256" key="1">
    <source>
        <dbReference type="ARBA" id="ARBA00001946"/>
    </source>
</evidence>
<reference evidence="21 22" key="1">
    <citation type="submission" date="2018-11" db="EMBL/GenBank/DDBJ databases">
        <title>Draft genome sequence of Gordonia sp. RS15-1S isolated from rice stems.</title>
        <authorList>
            <person name="Muangham S."/>
        </authorList>
    </citation>
    <scope>NUCLEOTIDE SEQUENCE [LARGE SCALE GENOMIC DNA]</scope>
    <source>
        <strain evidence="21 22">RS15-1S</strain>
    </source>
</reference>
<keyword evidence="9" id="KW-0436">Ligase</keyword>
<dbReference type="NCBIfam" id="NF047860">
    <property type="entry name" value="Tet-DihydfolSynFolCMyb"/>
    <property type="match status" value="1"/>
</dbReference>
<feature type="compositionally biased region" description="Acidic residues" evidence="18">
    <location>
        <begin position="34"/>
        <end position="50"/>
    </location>
</feature>
<evidence type="ECO:0000256" key="9">
    <source>
        <dbReference type="ARBA" id="ARBA00022598"/>
    </source>
</evidence>
<dbReference type="EC" id="6.3.2.12" evidence="6"/>
<comment type="catalytic activity">
    <reaction evidence="16">
        <text>(6S)-5,6,7,8-tetrahydrofolyl-(gamma-L-Glu)(n) + L-glutamate + ATP = (6S)-5,6,7,8-tetrahydrofolyl-(gamma-L-Glu)(n+1) + ADP + phosphate + H(+)</text>
        <dbReference type="Rhea" id="RHEA:10580"/>
        <dbReference type="Rhea" id="RHEA-COMP:14738"/>
        <dbReference type="Rhea" id="RHEA-COMP:14740"/>
        <dbReference type="ChEBI" id="CHEBI:15378"/>
        <dbReference type="ChEBI" id="CHEBI:29985"/>
        <dbReference type="ChEBI" id="CHEBI:30616"/>
        <dbReference type="ChEBI" id="CHEBI:43474"/>
        <dbReference type="ChEBI" id="CHEBI:141005"/>
        <dbReference type="ChEBI" id="CHEBI:456216"/>
        <dbReference type="EC" id="6.3.2.17"/>
    </reaction>
</comment>
<evidence type="ECO:0000256" key="4">
    <source>
        <dbReference type="ARBA" id="ARBA00008276"/>
    </source>
</evidence>
<dbReference type="Pfam" id="PF08245">
    <property type="entry name" value="Mur_ligase_M"/>
    <property type="match status" value="1"/>
</dbReference>
<evidence type="ECO:0000256" key="17">
    <source>
        <dbReference type="ARBA" id="ARBA00049161"/>
    </source>
</evidence>
<dbReference type="PROSITE" id="PS01012">
    <property type="entry name" value="FOLYLPOLYGLU_SYNT_2"/>
    <property type="match status" value="1"/>
</dbReference>
<dbReference type="GO" id="GO:0005737">
    <property type="term" value="C:cytoplasm"/>
    <property type="evidence" value="ECO:0007669"/>
    <property type="project" value="TreeGrafter"/>
</dbReference>
<evidence type="ECO:0000256" key="5">
    <source>
        <dbReference type="ARBA" id="ARBA00011245"/>
    </source>
</evidence>
<dbReference type="EMBL" id="RKMH01000012">
    <property type="protein sequence ID" value="RPA58276.1"/>
    <property type="molecule type" value="Genomic_DNA"/>
</dbReference>
<dbReference type="PANTHER" id="PTHR11136:SF0">
    <property type="entry name" value="DIHYDROFOLATE SYNTHETASE-RELATED"/>
    <property type="match status" value="1"/>
</dbReference>
<name>A0A3N4GCH9_9ACTN</name>
<accession>A0A3N4GCH9</accession>
<dbReference type="Gene3D" id="3.40.1190.10">
    <property type="entry name" value="Mur-like, catalytic domain"/>
    <property type="match status" value="1"/>
</dbReference>
<comment type="similarity">
    <text evidence="4">Belongs to the folylpolyglutamate synthase family.</text>
</comment>
<evidence type="ECO:0000256" key="18">
    <source>
        <dbReference type="SAM" id="MobiDB-lite"/>
    </source>
</evidence>
<comment type="catalytic activity">
    <reaction evidence="17">
        <text>7,8-dihydropteroate + L-glutamate + ATP = 7,8-dihydrofolate + ADP + phosphate + H(+)</text>
        <dbReference type="Rhea" id="RHEA:23584"/>
        <dbReference type="ChEBI" id="CHEBI:15378"/>
        <dbReference type="ChEBI" id="CHEBI:17839"/>
        <dbReference type="ChEBI" id="CHEBI:29985"/>
        <dbReference type="ChEBI" id="CHEBI:30616"/>
        <dbReference type="ChEBI" id="CHEBI:43474"/>
        <dbReference type="ChEBI" id="CHEBI:57451"/>
        <dbReference type="ChEBI" id="CHEBI:456216"/>
        <dbReference type="EC" id="6.3.2.12"/>
    </reaction>
</comment>
<evidence type="ECO:0000313" key="21">
    <source>
        <dbReference type="EMBL" id="RPA58276.1"/>
    </source>
</evidence>
<keyword evidence="12" id="KW-0067">ATP-binding</keyword>
<evidence type="ECO:0000256" key="16">
    <source>
        <dbReference type="ARBA" id="ARBA00047493"/>
    </source>
</evidence>